<dbReference type="AlphaFoldDB" id="A0A9X0D9C6"/>
<feature type="transmembrane region" description="Helical" evidence="8">
    <location>
        <begin position="257"/>
        <end position="278"/>
    </location>
</feature>
<evidence type="ECO:0000256" key="1">
    <source>
        <dbReference type="ARBA" id="ARBA00004141"/>
    </source>
</evidence>
<evidence type="ECO:0000313" key="11">
    <source>
        <dbReference type="EMBL" id="KAJ7391331.1"/>
    </source>
</evidence>
<feature type="compositionally biased region" description="Basic residues" evidence="9">
    <location>
        <begin position="507"/>
        <end position="517"/>
    </location>
</feature>
<reference evidence="11" key="1">
    <citation type="submission" date="2023-01" db="EMBL/GenBank/DDBJ databases">
        <title>Genome assembly of the deep-sea coral Lophelia pertusa.</title>
        <authorList>
            <person name="Herrera S."/>
            <person name="Cordes E."/>
        </authorList>
    </citation>
    <scope>NUCLEOTIDE SEQUENCE</scope>
    <source>
        <strain evidence="11">USNM1676648</strain>
        <tissue evidence="11">Polyp</tissue>
    </source>
</reference>
<sequence length="616" mass="67802">MVGQTFNDSMGFSLNKTIPNEIMKERVVDPNDATWILTSAFIILAMQSGFGLLESGMASRKNETNIMVKNAIDVLCGGLAYWMFGFALSFGESKYSNSFCGIGYFLVETDNVGEEGWLHAKYFFQLSFATTATTIVSGAMAERVYLKAYTVFAFFNILSHCLPAHWVWDKQTGWLFEMGFVDVAGASVVHVVGGVTGLIATIMLKPRHKRFDANGDAKPMEISSPSNVLLGTFMLWWGWLGFNCGSTFGVSNGKWKLAARSAVCTLNASIGGGCFALIYSYIVKGNTLNIPTFATGVISGLVSITALCAITRPWEAILIGLIGSMIACLGCKLLEKHNIDDPVGCVPTHAFAGIWSVIAVSLFAEENHILKKNVRYHGVFKGGSIKFLGIQVFGVLVIICWTVVIGYVTLYVIDKFMGLRVTLLEEIIGADQHEHGIADINDPEGLSQIRKHLPRGTKIRLAKTRQRMHTIKQPRHKNVYSIAVPNAKRRDVTVANGNAILQAPRNKKTTLRKRLSRSQHQSSPATKRPRHVDSYNAAEKYGNSDFVEDYIDVVESQTDDGFASDSDHEHDLNQTGHEVQTLSTSQVYIHMPIDHGNTLEEIQNETVSPGLNASKT</sequence>
<dbReference type="SUPFAM" id="SSF111352">
    <property type="entry name" value="Ammonium transporter"/>
    <property type="match status" value="1"/>
</dbReference>
<evidence type="ECO:0000256" key="4">
    <source>
        <dbReference type="ARBA" id="ARBA00022692"/>
    </source>
</evidence>
<dbReference type="PANTHER" id="PTHR11730:SF58">
    <property type="entry name" value="AMMONIUM TRANSPORTER"/>
    <property type="match status" value="1"/>
</dbReference>
<feature type="domain" description="Ammonium transporter AmtB-like" evidence="10">
    <location>
        <begin position="35"/>
        <end position="436"/>
    </location>
</feature>
<feature type="transmembrane region" description="Helical" evidence="8">
    <location>
        <begin position="316"/>
        <end position="334"/>
    </location>
</feature>
<dbReference type="OrthoDB" id="534912at2759"/>
<keyword evidence="7 8" id="KW-0924">Ammonia transport</keyword>
<keyword evidence="6 8" id="KW-0472">Membrane</keyword>
<proteinExistence type="inferred from homology"/>
<keyword evidence="4 8" id="KW-0812">Transmembrane</keyword>
<accession>A0A9X0D9C6</accession>
<comment type="subcellular location">
    <subcellularLocation>
        <location evidence="8">Cell membrane</location>
        <topology evidence="8">Multi-pass membrane protein</topology>
    </subcellularLocation>
    <subcellularLocation>
        <location evidence="1">Membrane</location>
        <topology evidence="1">Multi-pass membrane protein</topology>
    </subcellularLocation>
</comment>
<keyword evidence="3 8" id="KW-0813">Transport</keyword>
<feature type="transmembrane region" description="Helical" evidence="8">
    <location>
        <begin position="74"/>
        <end position="91"/>
    </location>
</feature>
<feature type="transmembrane region" description="Helical" evidence="8">
    <location>
        <begin position="384"/>
        <end position="413"/>
    </location>
</feature>
<comment type="similarity">
    <text evidence="2 8">Belongs to the ammonia transporter channel (TC 1.A.11.2) family.</text>
</comment>
<protein>
    <recommendedName>
        <fullName evidence="8">Ammonium transporter</fullName>
    </recommendedName>
</protein>
<organism evidence="11 12">
    <name type="scientific">Desmophyllum pertusum</name>
    <dbReference type="NCBI Taxonomy" id="174260"/>
    <lineage>
        <taxon>Eukaryota</taxon>
        <taxon>Metazoa</taxon>
        <taxon>Cnidaria</taxon>
        <taxon>Anthozoa</taxon>
        <taxon>Hexacorallia</taxon>
        <taxon>Scleractinia</taxon>
        <taxon>Caryophylliina</taxon>
        <taxon>Caryophylliidae</taxon>
        <taxon>Desmophyllum</taxon>
    </lineage>
</organism>
<evidence type="ECO:0000256" key="6">
    <source>
        <dbReference type="ARBA" id="ARBA00023136"/>
    </source>
</evidence>
<evidence type="ECO:0000313" key="12">
    <source>
        <dbReference type="Proteomes" id="UP001163046"/>
    </source>
</evidence>
<feature type="transmembrane region" description="Helical" evidence="8">
    <location>
        <begin position="122"/>
        <end position="141"/>
    </location>
</feature>
<evidence type="ECO:0000256" key="2">
    <source>
        <dbReference type="ARBA" id="ARBA00005887"/>
    </source>
</evidence>
<feature type="transmembrane region" description="Helical" evidence="8">
    <location>
        <begin position="228"/>
        <end position="251"/>
    </location>
</feature>
<dbReference type="InterPro" id="IPR024041">
    <property type="entry name" value="NH4_transpt_AmtB-like_dom"/>
</dbReference>
<evidence type="ECO:0000256" key="7">
    <source>
        <dbReference type="ARBA" id="ARBA00023177"/>
    </source>
</evidence>
<evidence type="ECO:0000256" key="9">
    <source>
        <dbReference type="SAM" id="MobiDB-lite"/>
    </source>
</evidence>
<dbReference type="InterPro" id="IPR001905">
    <property type="entry name" value="Ammonium_transpt"/>
</dbReference>
<dbReference type="GO" id="GO:0005886">
    <property type="term" value="C:plasma membrane"/>
    <property type="evidence" value="ECO:0007669"/>
    <property type="project" value="UniProtKB-SubCell"/>
</dbReference>
<name>A0A9X0D9C6_9CNID</name>
<evidence type="ECO:0000256" key="3">
    <source>
        <dbReference type="ARBA" id="ARBA00022448"/>
    </source>
</evidence>
<gene>
    <name evidence="11" type="ORF">OS493_019464</name>
</gene>
<feature type="transmembrane region" description="Helical" evidence="8">
    <location>
        <begin position="346"/>
        <end position="364"/>
    </location>
</feature>
<dbReference type="EMBL" id="MU825407">
    <property type="protein sequence ID" value="KAJ7391331.1"/>
    <property type="molecule type" value="Genomic_DNA"/>
</dbReference>
<dbReference type="GO" id="GO:0008519">
    <property type="term" value="F:ammonium channel activity"/>
    <property type="evidence" value="ECO:0007669"/>
    <property type="project" value="InterPro"/>
</dbReference>
<comment type="caution">
    <text evidence="11">The sequence shown here is derived from an EMBL/GenBank/DDBJ whole genome shotgun (WGS) entry which is preliminary data.</text>
</comment>
<feature type="region of interest" description="Disordered" evidence="9">
    <location>
        <begin position="507"/>
        <end position="533"/>
    </location>
</feature>
<dbReference type="NCBIfam" id="TIGR00836">
    <property type="entry name" value="amt"/>
    <property type="match status" value="1"/>
</dbReference>
<evidence type="ECO:0000256" key="5">
    <source>
        <dbReference type="ARBA" id="ARBA00022989"/>
    </source>
</evidence>
<feature type="transmembrane region" description="Helical" evidence="8">
    <location>
        <begin position="33"/>
        <end position="53"/>
    </location>
</feature>
<dbReference type="GO" id="GO:0097272">
    <property type="term" value="P:ammonium homeostasis"/>
    <property type="evidence" value="ECO:0007669"/>
    <property type="project" value="TreeGrafter"/>
</dbReference>
<dbReference type="PANTHER" id="PTHR11730">
    <property type="entry name" value="AMMONIUM TRANSPORTER"/>
    <property type="match status" value="1"/>
</dbReference>
<dbReference type="InterPro" id="IPR029020">
    <property type="entry name" value="Ammonium/urea_transptr"/>
</dbReference>
<feature type="transmembrane region" description="Helical" evidence="8">
    <location>
        <begin position="290"/>
        <end position="310"/>
    </location>
</feature>
<feature type="transmembrane region" description="Helical" evidence="8">
    <location>
        <begin position="180"/>
        <end position="204"/>
    </location>
</feature>
<keyword evidence="12" id="KW-1185">Reference proteome</keyword>
<evidence type="ECO:0000259" key="10">
    <source>
        <dbReference type="Pfam" id="PF00909"/>
    </source>
</evidence>
<feature type="transmembrane region" description="Helical" evidence="8">
    <location>
        <begin position="148"/>
        <end position="168"/>
    </location>
</feature>
<dbReference type="FunFam" id="1.10.3430.10:FF:000008">
    <property type="entry name" value="Ammonium transporter"/>
    <property type="match status" value="1"/>
</dbReference>
<evidence type="ECO:0000256" key="8">
    <source>
        <dbReference type="RuleBase" id="RU362002"/>
    </source>
</evidence>
<dbReference type="Gene3D" id="1.10.3430.10">
    <property type="entry name" value="Ammonium transporter AmtB like domains"/>
    <property type="match status" value="1"/>
</dbReference>
<dbReference type="Proteomes" id="UP001163046">
    <property type="component" value="Unassembled WGS sequence"/>
</dbReference>
<dbReference type="Pfam" id="PF00909">
    <property type="entry name" value="Ammonium_transp"/>
    <property type="match status" value="1"/>
</dbReference>
<keyword evidence="5 8" id="KW-1133">Transmembrane helix</keyword>